<evidence type="ECO:0000256" key="1">
    <source>
        <dbReference type="ARBA" id="ARBA00023015"/>
    </source>
</evidence>
<evidence type="ECO:0000259" key="5">
    <source>
        <dbReference type="PROSITE" id="PS50042"/>
    </source>
</evidence>
<proteinExistence type="predicted"/>
<accession>A0A2K9J8L4</accession>
<dbReference type="Pfam" id="PF13545">
    <property type="entry name" value="HTH_Crp_2"/>
    <property type="match status" value="1"/>
</dbReference>
<name>A0A2K9J8L4_9BACI</name>
<evidence type="ECO:0000256" key="3">
    <source>
        <dbReference type="ARBA" id="ARBA00023159"/>
    </source>
</evidence>
<dbReference type="EMBL" id="JAZHPM010000020">
    <property type="protein sequence ID" value="MEF2292730.1"/>
    <property type="molecule type" value="Genomic_DNA"/>
</dbReference>
<dbReference type="InterPro" id="IPR012318">
    <property type="entry name" value="HTH_CRP"/>
</dbReference>
<dbReference type="KEGG" id="vpn:A21D_03058"/>
<dbReference type="GO" id="GO:0003677">
    <property type="term" value="F:DNA binding"/>
    <property type="evidence" value="ECO:0007669"/>
    <property type="project" value="UniProtKB-KW"/>
</dbReference>
<dbReference type="SUPFAM" id="SSF51206">
    <property type="entry name" value="cAMP-binding domain-like"/>
    <property type="match status" value="1"/>
</dbReference>
<dbReference type="EMBL" id="CP018622">
    <property type="protein sequence ID" value="AUJ26100.1"/>
    <property type="molecule type" value="Genomic_DNA"/>
</dbReference>
<reference evidence="7 11" key="4">
    <citation type="submission" date="2024-01" db="EMBL/GenBank/DDBJ databases">
        <title>Survival strategy associated with biotechnological potential of Virgibacillus dokdonensis T4.6 isolated from salt-fermented shrimp paste.</title>
        <authorList>
            <person name="Doan T.V."/>
            <person name="Quach N.T."/>
            <person name="Phi Q.-T."/>
        </authorList>
    </citation>
    <scope>NUCLEOTIDE SEQUENCE [LARGE SCALE GENOMIC DNA]</scope>
    <source>
        <strain evidence="7 11">T4.6</strain>
    </source>
</reference>
<dbReference type="RefSeq" id="WP_077703404.1">
    <property type="nucleotide sequence ID" value="NZ_CP018622.1"/>
</dbReference>
<dbReference type="Gene3D" id="1.10.10.10">
    <property type="entry name" value="Winged helix-like DNA-binding domain superfamily/Winged helix DNA-binding domain"/>
    <property type="match status" value="1"/>
</dbReference>
<reference evidence="6" key="1">
    <citation type="submission" date="2016-11" db="EMBL/GenBank/DDBJ databases">
        <title>Complete genome sequence of Virgibacillus dokdonensis 21D, a halophilic bacterium isolated from the deep hypersaline anoxic basin Discovery in the Mediterranean Sea.</title>
        <authorList>
            <person name="Zeaiter Z."/>
            <person name="Booth J.M."/>
            <person name="Prosdocimi E.M."/>
            <person name="Mapelli F."/>
            <person name="Fusi M."/>
            <person name="Daffonchio D."/>
            <person name="Borin S."/>
            <person name="Crotti E."/>
        </authorList>
    </citation>
    <scope>NUCLEOTIDE SEQUENCE</scope>
    <source>
        <strain evidence="6">21D</strain>
    </source>
</reference>
<dbReference type="SUPFAM" id="SSF46785">
    <property type="entry name" value="Winged helix' DNA-binding domain"/>
    <property type="match status" value="1"/>
</dbReference>
<keyword evidence="11" id="KW-1185">Reference proteome</keyword>
<evidence type="ECO:0000313" key="9">
    <source>
        <dbReference type="Proteomes" id="UP000234237"/>
    </source>
</evidence>
<organism evidence="6 9">
    <name type="scientific">Virgibacillus dokdonensis</name>
    <dbReference type="NCBI Taxonomy" id="302167"/>
    <lineage>
        <taxon>Bacteria</taxon>
        <taxon>Bacillati</taxon>
        <taxon>Bacillota</taxon>
        <taxon>Bacilli</taxon>
        <taxon>Bacillales</taxon>
        <taxon>Bacillaceae</taxon>
        <taxon>Virgibacillus</taxon>
    </lineage>
</organism>
<accession>A0A3E0WRF3</accession>
<protein>
    <submittedName>
        <fullName evidence="7">Crp/Fnr family transcriptional regulator</fullName>
    </submittedName>
    <submittedName>
        <fullName evidence="6">Global nitrogen regulator</fullName>
    </submittedName>
</protein>
<dbReference type="Proteomes" id="UP001356080">
    <property type="component" value="Unassembled WGS sequence"/>
</dbReference>
<evidence type="ECO:0000313" key="8">
    <source>
        <dbReference type="EMBL" id="RFA34567.1"/>
    </source>
</evidence>
<evidence type="ECO:0000313" key="6">
    <source>
        <dbReference type="EMBL" id="AUJ26100.1"/>
    </source>
</evidence>
<evidence type="ECO:0000256" key="4">
    <source>
        <dbReference type="ARBA" id="ARBA00023163"/>
    </source>
</evidence>
<gene>
    <name evidence="6" type="primary">ntcA_2</name>
    <name evidence="6" type="ORF">A21D_03058</name>
    <name evidence="8" type="ORF">CAI16_11090</name>
    <name evidence="7" type="ORF">V2W34_12045</name>
</gene>
<dbReference type="InterPro" id="IPR036388">
    <property type="entry name" value="WH-like_DNA-bd_sf"/>
</dbReference>
<dbReference type="EMBL" id="NFZX01000021">
    <property type="protein sequence ID" value="RFA34567.1"/>
    <property type="molecule type" value="Genomic_DNA"/>
</dbReference>
<reference evidence="8 10" key="3">
    <citation type="submission" date="2017-05" db="EMBL/GenBank/DDBJ databases">
        <title>Virgibacillus sp. AK90 isolated from a saltern of Kakinada, India.</title>
        <authorList>
            <person name="Gupta V."/>
            <person name="Sidhu C."/>
            <person name="Korpole S."/>
            <person name="Pinnaka A.K."/>
        </authorList>
    </citation>
    <scope>NUCLEOTIDE SEQUENCE [LARGE SCALE GENOMIC DNA]</scope>
    <source>
        <strain evidence="8 10">AK90</strain>
    </source>
</reference>
<dbReference type="GO" id="GO:0006355">
    <property type="term" value="P:regulation of DNA-templated transcription"/>
    <property type="evidence" value="ECO:0007669"/>
    <property type="project" value="InterPro"/>
</dbReference>
<dbReference type="InterPro" id="IPR018490">
    <property type="entry name" value="cNMP-bd_dom_sf"/>
</dbReference>
<evidence type="ECO:0000256" key="2">
    <source>
        <dbReference type="ARBA" id="ARBA00023125"/>
    </source>
</evidence>
<evidence type="ECO:0000313" key="10">
    <source>
        <dbReference type="Proteomes" id="UP000256488"/>
    </source>
</evidence>
<dbReference type="InterPro" id="IPR000595">
    <property type="entry name" value="cNMP-bd_dom"/>
</dbReference>
<dbReference type="InterPro" id="IPR036390">
    <property type="entry name" value="WH_DNA-bd_sf"/>
</dbReference>
<keyword evidence="1" id="KW-0805">Transcription regulation</keyword>
<reference evidence="9" key="2">
    <citation type="submission" date="2016-11" db="EMBL/GenBank/DDBJ databases">
        <title>Complete genome sequence of Virgibacillus pantothenticus 21D, a halophilic bacterium isolated from the deep hypersaline anoxic basin Discovery in the Mediterranean Sea.</title>
        <authorList>
            <person name="Zeaiter Z."/>
            <person name="Booth J.M."/>
            <person name="Prosdocimi E.M."/>
            <person name="Mapelli F."/>
            <person name="Fusi M."/>
            <person name="Daffonchio D."/>
            <person name="Borin S."/>
            <person name="Crotti E."/>
        </authorList>
    </citation>
    <scope>NUCLEOTIDE SEQUENCE [LARGE SCALE GENOMIC DNA]</scope>
    <source>
        <strain evidence="9">21D</strain>
    </source>
</reference>
<dbReference type="Gene3D" id="2.60.120.10">
    <property type="entry name" value="Jelly Rolls"/>
    <property type="match status" value="1"/>
</dbReference>
<dbReference type="CDD" id="cd00038">
    <property type="entry name" value="CAP_ED"/>
    <property type="match status" value="1"/>
</dbReference>
<dbReference type="AlphaFoldDB" id="A0A2K9J8L4"/>
<dbReference type="Proteomes" id="UP000256488">
    <property type="component" value="Unassembled WGS sequence"/>
</dbReference>
<dbReference type="PROSITE" id="PS50042">
    <property type="entry name" value="CNMP_BINDING_3"/>
    <property type="match status" value="1"/>
</dbReference>
<keyword evidence="4" id="KW-0804">Transcription</keyword>
<dbReference type="InterPro" id="IPR014710">
    <property type="entry name" value="RmlC-like_jellyroll"/>
</dbReference>
<dbReference type="Proteomes" id="UP000234237">
    <property type="component" value="Chromosome"/>
</dbReference>
<keyword evidence="2" id="KW-0238">DNA-binding</keyword>
<evidence type="ECO:0000313" key="7">
    <source>
        <dbReference type="EMBL" id="MEF2292730.1"/>
    </source>
</evidence>
<sequence length="219" mass="25722">MIEKHPLLSTKVIHLFDRELRDRWKSRKQFIFEKGEQISSPYKQKNEIYLIIEGDVRIFQLHEDGKECVLGILTMGDFIDIASVFANMDRDPFAIALTKVTVVKVKKQEIIDAVIHTPSVSFALLKHFSNQLREVVGILEQVAYDKVEERLWRSLHKWKDEKWNHNGWHPLPKYLTHKDMAGMIASSRETVTFILNKWMNNGILKNERQQLWIKKGATL</sequence>
<feature type="domain" description="Cyclic nucleotide-binding" evidence="5">
    <location>
        <begin position="32"/>
        <end position="131"/>
    </location>
</feature>
<evidence type="ECO:0000313" key="11">
    <source>
        <dbReference type="Proteomes" id="UP001356080"/>
    </source>
</evidence>
<dbReference type="STRING" id="302167.GCA_900166595_01944"/>
<keyword evidence="3" id="KW-0010">Activator</keyword>
<dbReference type="Pfam" id="PF00027">
    <property type="entry name" value="cNMP_binding"/>
    <property type="match status" value="1"/>
</dbReference>